<feature type="compositionally biased region" description="Low complexity" evidence="1">
    <location>
        <begin position="735"/>
        <end position="744"/>
    </location>
</feature>
<feature type="region of interest" description="Disordered" evidence="1">
    <location>
        <begin position="323"/>
        <end position="471"/>
    </location>
</feature>
<comment type="caution">
    <text evidence="2">The sequence shown here is derived from an EMBL/GenBank/DDBJ whole genome shotgun (WGS) entry which is preliminary data.</text>
</comment>
<reference evidence="2 3" key="1">
    <citation type="journal article" date="2015" name="PLoS Pathog.">
        <title>Leptomonas seymouri: Adaptations to the Dixenous Life Cycle Analyzed by Genome Sequencing, Transcriptome Profiling and Co-infection with Leishmania donovani.</title>
        <authorList>
            <person name="Kraeva N."/>
            <person name="Butenko A."/>
            <person name="Hlavacova J."/>
            <person name="Kostygov A."/>
            <person name="Myskova J."/>
            <person name="Grybchuk D."/>
            <person name="Lestinova T."/>
            <person name="Votypka J."/>
            <person name="Volf P."/>
            <person name="Opperdoes F."/>
            <person name="Flegontov P."/>
            <person name="Lukes J."/>
            <person name="Yurchenko V."/>
        </authorList>
    </citation>
    <scope>NUCLEOTIDE SEQUENCE [LARGE SCALE GENOMIC DNA]</scope>
    <source>
        <strain evidence="2 3">ATCC 30220</strain>
    </source>
</reference>
<name>A0A0N0P4B6_LEPSE</name>
<evidence type="ECO:0000313" key="2">
    <source>
        <dbReference type="EMBL" id="KPI85106.1"/>
    </source>
</evidence>
<feature type="region of interest" description="Disordered" evidence="1">
    <location>
        <begin position="484"/>
        <end position="535"/>
    </location>
</feature>
<dbReference type="Proteomes" id="UP000038009">
    <property type="component" value="Unassembled WGS sequence"/>
</dbReference>
<feature type="compositionally biased region" description="Polar residues" evidence="1">
    <location>
        <begin position="606"/>
        <end position="618"/>
    </location>
</feature>
<evidence type="ECO:0000256" key="1">
    <source>
        <dbReference type="SAM" id="MobiDB-lite"/>
    </source>
</evidence>
<feature type="region of interest" description="Disordered" evidence="1">
    <location>
        <begin position="735"/>
        <end position="758"/>
    </location>
</feature>
<proteinExistence type="predicted"/>
<feature type="compositionally biased region" description="Basic and acidic residues" evidence="1">
    <location>
        <begin position="135"/>
        <end position="147"/>
    </location>
</feature>
<feature type="compositionally biased region" description="Low complexity" evidence="1">
    <location>
        <begin position="692"/>
        <end position="705"/>
    </location>
</feature>
<keyword evidence="3" id="KW-1185">Reference proteome</keyword>
<feature type="region of interest" description="Disordered" evidence="1">
    <location>
        <begin position="1"/>
        <end position="39"/>
    </location>
</feature>
<feature type="compositionally biased region" description="Basic and acidic residues" evidence="1">
    <location>
        <begin position="566"/>
        <end position="582"/>
    </location>
</feature>
<feature type="region of interest" description="Disordered" evidence="1">
    <location>
        <begin position="605"/>
        <end position="717"/>
    </location>
</feature>
<organism evidence="2 3">
    <name type="scientific">Leptomonas seymouri</name>
    <dbReference type="NCBI Taxonomy" id="5684"/>
    <lineage>
        <taxon>Eukaryota</taxon>
        <taxon>Discoba</taxon>
        <taxon>Euglenozoa</taxon>
        <taxon>Kinetoplastea</taxon>
        <taxon>Metakinetoplastina</taxon>
        <taxon>Trypanosomatida</taxon>
        <taxon>Trypanosomatidae</taxon>
        <taxon>Leishmaniinae</taxon>
        <taxon>Leptomonas</taxon>
    </lineage>
</organism>
<dbReference type="OrthoDB" id="265596at2759"/>
<feature type="compositionally biased region" description="Basic and acidic residues" evidence="1">
    <location>
        <begin position="486"/>
        <end position="518"/>
    </location>
</feature>
<gene>
    <name evidence="2" type="ORF">ABL78_5831</name>
</gene>
<sequence>MNRVRRRPNSSIPLGASNAAPSEHGPQQRRYTASPSPYRTPLEVCFSDTYGRPVVKPASFRRGIGGSDGAVYDEGRNANRHHHLDITRSPSQSRQAPPLHRDIEANTREDGASTNRSNDNTDAIVFQYYSRRMQQRREHQQELRTRPDNSATPVKQQCRRGANRTEPVERQSPSSAPPPLARRVADAAAQDALLWLMPSIPLRDAAALGAMKATPFFSPCSAQSAALQRVQSPTRLPSTFEQRVLAAAAHQHESHRLLHYYGGIYAVKSSNHEVASEEEEPSALFSSLLTSPVCVAGTTDSRSALLEALQRQMDLLRCADMASRAPTSTTSEGGASRRSLARGKAEGSTSPGRTADADAAALAGAPPMQRPHEQHTSVEGAVKSPGDARRPRKASAGGRAPGQLRSRVMASRASAASRDRSNVSSDGASGAAARRSPNVVSEFLRTIKPPHRHGLGRVSPPISTTSPQSTSPMIEAAHVVGALWRDGNRERSPLLPEKERRSSAPAQPHDRPREESHPSPRATSQRSACRGPPLSDVFEDVLPGILSDFSGAKLSPGAAAARRVYWERHQSQQQQRRSDSGEPQRFPQFKMLVGDGLAAAPRYPESISTENVTRNTPLPQHHGFGTTSLDDSVLRSDGQNFTTAPAEPHESLAALSIDTPPSVASDAIPRSPPRGEALPHALQQTQPGTQHAAATVSASESTSRTLKGEAAQSSPCEEEDAAAVFPQLRQAMLTTDSTLSPSTTVQRNSNDEGGATQHLEPVASEAAAVSDVADLESFSPSAEITAEITAESEDDIIDRCEG</sequence>
<dbReference type="OMA" id="WPVQLSP"/>
<dbReference type="AlphaFoldDB" id="A0A0N0P4B6"/>
<protein>
    <submittedName>
        <fullName evidence="2">Uncharacterized protein</fullName>
    </submittedName>
</protein>
<dbReference type="EMBL" id="LJSK01000208">
    <property type="protein sequence ID" value="KPI85106.1"/>
    <property type="molecule type" value="Genomic_DNA"/>
</dbReference>
<feature type="region of interest" description="Disordered" evidence="1">
    <location>
        <begin position="84"/>
        <end position="122"/>
    </location>
</feature>
<accession>A0A0N0P4B6</accession>
<feature type="region of interest" description="Disordered" evidence="1">
    <location>
        <begin position="566"/>
        <end position="586"/>
    </location>
</feature>
<feature type="compositionally biased region" description="Basic and acidic residues" evidence="1">
    <location>
        <begin position="99"/>
        <end position="111"/>
    </location>
</feature>
<feature type="compositionally biased region" description="Low complexity" evidence="1">
    <location>
        <begin position="459"/>
        <end position="471"/>
    </location>
</feature>
<feature type="region of interest" description="Disordered" evidence="1">
    <location>
        <begin position="134"/>
        <end position="183"/>
    </location>
</feature>
<evidence type="ECO:0000313" key="3">
    <source>
        <dbReference type="Proteomes" id="UP000038009"/>
    </source>
</evidence>
<feature type="compositionally biased region" description="Low complexity" evidence="1">
    <location>
        <begin position="405"/>
        <end position="436"/>
    </location>
</feature>
<feature type="compositionally biased region" description="Polar residues" evidence="1">
    <location>
        <begin position="112"/>
        <end position="121"/>
    </location>
</feature>
<dbReference type="VEuPathDB" id="TriTrypDB:Lsey_0208_0060"/>